<dbReference type="Pfam" id="PF08241">
    <property type="entry name" value="Methyltransf_11"/>
    <property type="match status" value="1"/>
</dbReference>
<accession>A0A1F5G1T0</accession>
<proteinExistence type="predicted"/>
<name>A0A1F5G1T0_9BACT</name>
<sequence length="182" mass="20830">MQKHKKILDIGCGKKKYPNAIGIDINKKSVADIIFNIEKGIPFPANQFDLVYSNHTLEHLDPKKLVFVLEEIWRVTKADGQIIIIVPHFSGIGGATNPTHLRTGFTSQTFQYFKSEDEYQSRTDFKTQKISLKKGRARNKLINLILILIDAFANFNPLFCELTWVYLVGGFQEIKFELKAVK</sequence>
<dbReference type="CDD" id="cd02440">
    <property type="entry name" value="AdoMet_MTases"/>
    <property type="match status" value="1"/>
</dbReference>
<dbReference type="EMBL" id="MFAT01000054">
    <property type="protein sequence ID" value="OGD85843.1"/>
    <property type="molecule type" value="Genomic_DNA"/>
</dbReference>
<keyword evidence="1" id="KW-0812">Transmembrane</keyword>
<dbReference type="AlphaFoldDB" id="A0A1F5G1T0"/>
<feature type="domain" description="Methyltransferase type 11" evidence="2">
    <location>
        <begin position="19"/>
        <end position="84"/>
    </location>
</feature>
<gene>
    <name evidence="3" type="ORF">A2164_00250</name>
</gene>
<comment type="caution">
    <text evidence="3">The sequence shown here is derived from an EMBL/GenBank/DDBJ whole genome shotgun (WGS) entry which is preliminary data.</text>
</comment>
<reference evidence="3 4" key="1">
    <citation type="journal article" date="2016" name="Nat. Commun.">
        <title>Thousands of microbial genomes shed light on interconnected biogeochemical processes in an aquifer system.</title>
        <authorList>
            <person name="Anantharaman K."/>
            <person name="Brown C.T."/>
            <person name="Hug L.A."/>
            <person name="Sharon I."/>
            <person name="Castelle C.J."/>
            <person name="Probst A.J."/>
            <person name="Thomas B.C."/>
            <person name="Singh A."/>
            <person name="Wilkins M.J."/>
            <person name="Karaoz U."/>
            <person name="Brodie E.L."/>
            <person name="Williams K.H."/>
            <person name="Hubbard S.S."/>
            <person name="Banfield J.F."/>
        </authorList>
    </citation>
    <scope>NUCLEOTIDE SEQUENCE [LARGE SCALE GENOMIC DNA]</scope>
</reference>
<keyword evidence="1" id="KW-0472">Membrane</keyword>
<evidence type="ECO:0000259" key="2">
    <source>
        <dbReference type="Pfam" id="PF08241"/>
    </source>
</evidence>
<dbReference type="InterPro" id="IPR013216">
    <property type="entry name" value="Methyltransf_11"/>
</dbReference>
<dbReference type="InterPro" id="IPR029063">
    <property type="entry name" value="SAM-dependent_MTases_sf"/>
</dbReference>
<evidence type="ECO:0000256" key="1">
    <source>
        <dbReference type="SAM" id="Phobius"/>
    </source>
</evidence>
<dbReference type="Gene3D" id="3.40.50.150">
    <property type="entry name" value="Vaccinia Virus protein VP39"/>
    <property type="match status" value="1"/>
</dbReference>
<evidence type="ECO:0000313" key="4">
    <source>
        <dbReference type="Proteomes" id="UP000176317"/>
    </source>
</evidence>
<keyword evidence="1" id="KW-1133">Transmembrane helix</keyword>
<dbReference type="GO" id="GO:0008757">
    <property type="term" value="F:S-adenosylmethionine-dependent methyltransferase activity"/>
    <property type="evidence" value="ECO:0007669"/>
    <property type="project" value="InterPro"/>
</dbReference>
<organism evidence="3 4">
    <name type="scientific">Candidatus Curtissbacteria bacterium RBG_13_35_7</name>
    <dbReference type="NCBI Taxonomy" id="1797705"/>
    <lineage>
        <taxon>Bacteria</taxon>
        <taxon>Candidatus Curtissiibacteriota</taxon>
    </lineage>
</organism>
<evidence type="ECO:0000313" key="3">
    <source>
        <dbReference type="EMBL" id="OGD85843.1"/>
    </source>
</evidence>
<dbReference type="Proteomes" id="UP000176317">
    <property type="component" value="Unassembled WGS sequence"/>
</dbReference>
<feature type="transmembrane region" description="Helical" evidence="1">
    <location>
        <begin position="141"/>
        <end position="159"/>
    </location>
</feature>
<dbReference type="SUPFAM" id="SSF53335">
    <property type="entry name" value="S-adenosyl-L-methionine-dependent methyltransferases"/>
    <property type="match status" value="1"/>
</dbReference>
<protein>
    <recommendedName>
        <fullName evidence="2">Methyltransferase type 11 domain-containing protein</fullName>
    </recommendedName>
</protein>